<gene>
    <name evidence="2" type="ORF">PVAG01_03321</name>
</gene>
<accession>A0ABR4PL66</accession>
<feature type="region of interest" description="Disordered" evidence="1">
    <location>
        <begin position="1"/>
        <end position="22"/>
    </location>
</feature>
<feature type="region of interest" description="Disordered" evidence="1">
    <location>
        <begin position="27"/>
        <end position="46"/>
    </location>
</feature>
<evidence type="ECO:0000313" key="2">
    <source>
        <dbReference type="EMBL" id="KAL3424040.1"/>
    </source>
</evidence>
<comment type="caution">
    <text evidence="2">The sequence shown here is derived from an EMBL/GenBank/DDBJ whole genome shotgun (WGS) entry which is preliminary data.</text>
</comment>
<dbReference type="EMBL" id="JBFCZG010000003">
    <property type="protein sequence ID" value="KAL3424040.1"/>
    <property type="molecule type" value="Genomic_DNA"/>
</dbReference>
<feature type="region of interest" description="Disordered" evidence="1">
    <location>
        <begin position="739"/>
        <end position="796"/>
    </location>
</feature>
<feature type="compositionally biased region" description="Basic and acidic residues" evidence="1">
    <location>
        <begin position="776"/>
        <end position="789"/>
    </location>
</feature>
<proteinExistence type="predicted"/>
<name>A0ABR4PL66_9HELO</name>
<sequence>MSSASRPQLTLAQKYSHPRGKRHRILKHTHKSGMSPISPTPPQTAADRIRKEKLRIYQKNRFRGFLTSELVDDHESYSYYDKSFLLQGFQKSLHPIYKQDNWCSRNTWYAHLPIHPIYGWRNADAPYSDEGYGENGFWEIDNPFVLNLLGQSLQLASYLLESYDSLAWYHSRSLKFYMTLSDLTRYHSLIFGPKTYIERERLGLSDHDYTMFNKRYFSFGSDIEVKTPDEIELTRRTLLDYGEDIKLGLASGYVDNKRNNGLPVRSKDDAPMGYQGADTFYPPFDKDPVILLAIEKIYPLINPNLTDSELLNTQLAIANELLRATAHTIGRLVHFDEVDETMVSLWVEPYHGSEQANDLGYSWEKTVWGGALAPIFDVDDNANGPGLPVMGFACEDVFTSFHFKRHPPRQNTRILESSEIPEGQNDPYTEHKFFPVPASWCHKFFRDSWWREHKYTPDCTKMPRDVGSIEDLTNHDEPEDKFDRDISIERRFAWKYTDEHHELRELTRRTKTATLLENFGVDLTIGGLPSDSGASSISEYVDGNAMMGDPNCPFFDAARVWFIENRHPERMTIDTMTFAIPESTLHRYMLSISFGVTPAQLRHFLRQCNYDDVLFRTDWTYPHMGMVRRIDKGWNDGPLLPYQIPEGRSSGVDPELADDLEENLSSDAFYTHLGLYMTDDFRDIDSELMRKIVNFFFLSEDFIDAEEWELLVYYFAENNQFWSLGPPGVLRLIGEVEEPSRTPTPEQTDHPDTAFGATLKSDIRSSGASDPSFSRRMNELGRSKAERHGSMRIPVY</sequence>
<keyword evidence="3" id="KW-1185">Reference proteome</keyword>
<organism evidence="2 3">
    <name type="scientific">Phlyctema vagabunda</name>
    <dbReference type="NCBI Taxonomy" id="108571"/>
    <lineage>
        <taxon>Eukaryota</taxon>
        <taxon>Fungi</taxon>
        <taxon>Dikarya</taxon>
        <taxon>Ascomycota</taxon>
        <taxon>Pezizomycotina</taxon>
        <taxon>Leotiomycetes</taxon>
        <taxon>Helotiales</taxon>
        <taxon>Dermateaceae</taxon>
        <taxon>Phlyctema</taxon>
    </lineage>
</organism>
<reference evidence="2 3" key="1">
    <citation type="submission" date="2024-06" db="EMBL/GenBank/DDBJ databases">
        <title>Complete genome of Phlyctema vagabunda strain 19-DSS-EL-015.</title>
        <authorList>
            <person name="Fiorenzani C."/>
        </authorList>
    </citation>
    <scope>NUCLEOTIDE SEQUENCE [LARGE SCALE GENOMIC DNA]</scope>
    <source>
        <strain evidence="2 3">19-DSS-EL-015</strain>
    </source>
</reference>
<feature type="compositionally biased region" description="Polar residues" evidence="1">
    <location>
        <begin position="1"/>
        <end position="13"/>
    </location>
</feature>
<protein>
    <submittedName>
        <fullName evidence="2">Uncharacterized protein</fullName>
    </submittedName>
</protein>
<evidence type="ECO:0000256" key="1">
    <source>
        <dbReference type="SAM" id="MobiDB-lite"/>
    </source>
</evidence>
<dbReference type="Proteomes" id="UP001629113">
    <property type="component" value="Unassembled WGS sequence"/>
</dbReference>
<evidence type="ECO:0000313" key="3">
    <source>
        <dbReference type="Proteomes" id="UP001629113"/>
    </source>
</evidence>